<dbReference type="Proteomes" id="UP001611383">
    <property type="component" value="Chromosome"/>
</dbReference>
<dbReference type="RefSeq" id="WP_395815884.1">
    <property type="nucleotide sequence ID" value="NZ_CP043494.1"/>
</dbReference>
<evidence type="ECO:0000313" key="5">
    <source>
        <dbReference type="Proteomes" id="UP001611383"/>
    </source>
</evidence>
<proteinExistence type="predicted"/>
<name>A0ABY9WLD3_9BACT</name>
<keyword evidence="3" id="KW-1133">Transmembrane helix</keyword>
<sequence length="229" mass="25122">MMSLIRSLTERSVLPVLVAVALAVSPLSSSAASMESRSNGEAQARAKFAEGNLAYDLAEFQKALDAYSEAYRLKPLPGFLFNIAQCHRQLGRPERAAFFYRRYLSLSKEEPSNAPLVRELIAEMDEEVRLEQERRLAREETARDQARAAALRAQAEAAAARRVKQQSDRKSTLAPRATASTQAEMKSEDSLAKKWWVWAGAGAVAVIAGGVIYAATAPEPRPTTLGTIR</sequence>
<reference evidence="4 5" key="1">
    <citation type="submission" date="2019-08" db="EMBL/GenBank/DDBJ databases">
        <title>Archangium and Cystobacter genomes.</title>
        <authorList>
            <person name="Chen I.-C.K."/>
            <person name="Wielgoss S."/>
        </authorList>
    </citation>
    <scope>NUCLEOTIDE SEQUENCE [LARGE SCALE GENOMIC DNA]</scope>
    <source>
        <strain evidence="4 5">Cbm 6</strain>
    </source>
</reference>
<accession>A0ABY9WLD3</accession>
<organism evidence="4 5">
    <name type="scientific">Archangium minus</name>
    <dbReference type="NCBI Taxonomy" id="83450"/>
    <lineage>
        <taxon>Bacteria</taxon>
        <taxon>Pseudomonadati</taxon>
        <taxon>Myxococcota</taxon>
        <taxon>Myxococcia</taxon>
        <taxon>Myxococcales</taxon>
        <taxon>Cystobacterineae</taxon>
        <taxon>Archangiaceae</taxon>
        <taxon>Archangium</taxon>
    </lineage>
</organism>
<dbReference type="InterPro" id="IPR011990">
    <property type="entry name" value="TPR-like_helical_dom_sf"/>
</dbReference>
<feature type="transmembrane region" description="Helical" evidence="3">
    <location>
        <begin position="195"/>
        <end position="215"/>
    </location>
</feature>
<protein>
    <submittedName>
        <fullName evidence="4">Tetratricopeptide repeat protein</fullName>
    </submittedName>
</protein>
<dbReference type="InterPro" id="IPR019734">
    <property type="entry name" value="TPR_rpt"/>
</dbReference>
<dbReference type="Gene3D" id="1.25.40.10">
    <property type="entry name" value="Tetratricopeptide repeat domain"/>
    <property type="match status" value="1"/>
</dbReference>
<keyword evidence="1" id="KW-0175">Coiled coil</keyword>
<dbReference type="EMBL" id="CP043494">
    <property type="protein sequence ID" value="WNG43969.1"/>
    <property type="molecule type" value="Genomic_DNA"/>
</dbReference>
<dbReference type="SUPFAM" id="SSF48452">
    <property type="entry name" value="TPR-like"/>
    <property type="match status" value="1"/>
</dbReference>
<keyword evidence="3" id="KW-0472">Membrane</keyword>
<dbReference type="Pfam" id="PF13181">
    <property type="entry name" value="TPR_8"/>
    <property type="match status" value="1"/>
</dbReference>
<keyword evidence="5" id="KW-1185">Reference proteome</keyword>
<evidence type="ECO:0000256" key="2">
    <source>
        <dbReference type="SAM" id="MobiDB-lite"/>
    </source>
</evidence>
<gene>
    <name evidence="4" type="ORF">F0U60_07585</name>
</gene>
<evidence type="ECO:0000256" key="3">
    <source>
        <dbReference type="SAM" id="Phobius"/>
    </source>
</evidence>
<evidence type="ECO:0000256" key="1">
    <source>
        <dbReference type="SAM" id="Coils"/>
    </source>
</evidence>
<feature type="region of interest" description="Disordered" evidence="2">
    <location>
        <begin position="161"/>
        <end position="185"/>
    </location>
</feature>
<keyword evidence="3" id="KW-0812">Transmembrane</keyword>
<evidence type="ECO:0000313" key="4">
    <source>
        <dbReference type="EMBL" id="WNG43969.1"/>
    </source>
</evidence>
<feature type="coiled-coil region" evidence="1">
    <location>
        <begin position="129"/>
        <end position="156"/>
    </location>
</feature>